<dbReference type="GO" id="GO:0033178">
    <property type="term" value="C:proton-transporting two-sector ATPase complex, catalytic domain"/>
    <property type="evidence" value="ECO:0007669"/>
    <property type="project" value="InterPro"/>
</dbReference>
<dbReference type="InterPro" id="IPR038495">
    <property type="entry name" value="ATPase_E_C"/>
</dbReference>
<evidence type="ECO:0000256" key="3">
    <source>
        <dbReference type="ARBA" id="ARBA00023065"/>
    </source>
</evidence>
<dbReference type="BRENDA" id="7.2.2.1">
    <property type="organism ID" value="1476"/>
</dbReference>
<evidence type="ECO:0000256" key="2">
    <source>
        <dbReference type="ARBA" id="ARBA00022448"/>
    </source>
</evidence>
<protein>
    <recommendedName>
        <fullName evidence="4">V-type proton ATPase subunit E</fullName>
    </recommendedName>
    <alternativeName>
        <fullName evidence="4">V-ATPase subunit E</fullName>
    </alternativeName>
</protein>
<evidence type="ECO:0000256" key="5">
    <source>
        <dbReference type="SAM" id="Coils"/>
    </source>
</evidence>
<keyword evidence="5" id="KW-0175">Coiled coil</keyword>
<dbReference type="GO" id="GO:0046933">
    <property type="term" value="F:proton-transporting ATP synthase activity, rotational mechanism"/>
    <property type="evidence" value="ECO:0007669"/>
    <property type="project" value="UniProtKB-UniRule"/>
</dbReference>
<organism evidence="6">
    <name type="scientific">Caloramator fervidus</name>
    <dbReference type="NCBI Taxonomy" id="29344"/>
    <lineage>
        <taxon>Bacteria</taxon>
        <taxon>Bacillati</taxon>
        <taxon>Bacillota</taxon>
        <taxon>Clostridia</taxon>
        <taxon>Eubacteriales</taxon>
        <taxon>Clostridiaceae</taxon>
        <taxon>Caloramator</taxon>
    </lineage>
</organism>
<evidence type="ECO:0000313" key="7">
    <source>
        <dbReference type="EMBL" id="SEF72297.1"/>
    </source>
</evidence>
<dbReference type="AlphaFoldDB" id="Q2EQR9"/>
<reference evidence="7" key="3">
    <citation type="submission" date="2016-10" db="EMBL/GenBank/DDBJ databases">
        <authorList>
            <person name="de Groot N.N."/>
        </authorList>
    </citation>
    <scope>NUCLEOTIDE SEQUENCE [LARGE SCALE GENOMIC DNA]</scope>
    <source>
        <strain evidence="7">DSM 5463</strain>
    </source>
</reference>
<dbReference type="Pfam" id="PF01991">
    <property type="entry name" value="vATP-synt_E"/>
    <property type="match status" value="1"/>
</dbReference>
<dbReference type="Proteomes" id="UP000242850">
    <property type="component" value="Unassembled WGS sequence"/>
</dbReference>
<dbReference type="EMBL" id="DQ369724">
    <property type="protein sequence ID" value="ABD18896.1"/>
    <property type="molecule type" value="Genomic_DNA"/>
</dbReference>
<dbReference type="GO" id="GO:0005524">
    <property type="term" value="F:ATP binding"/>
    <property type="evidence" value="ECO:0007669"/>
    <property type="project" value="UniProtKB-UniRule"/>
</dbReference>
<reference evidence="6" key="1">
    <citation type="journal article" date="2006" name="Arch. Microbiol.">
        <title>The ntp operon encoding the Na+ V-ATPase of the thermophile Caloramator fervidus.</title>
        <authorList>
            <person name="Ubbink-Kok T."/>
            <person name="Nijland J."/>
            <person name="Slotboom D.J."/>
            <person name="Lolkema J.S."/>
        </authorList>
    </citation>
    <scope>NUCLEOTIDE SEQUENCE</scope>
    <source>
        <strain evidence="6">ATCC 43024</strain>
    </source>
</reference>
<dbReference type="Gene3D" id="3.30.2320.30">
    <property type="entry name" value="ATP synthase, E subunit, C-terminal"/>
    <property type="match status" value="1"/>
</dbReference>
<feature type="coiled-coil region" evidence="5">
    <location>
        <begin position="27"/>
        <end position="54"/>
    </location>
</feature>
<keyword evidence="3 4" id="KW-0406">Ion transport</keyword>
<comment type="similarity">
    <text evidence="1 4">Belongs to the V-ATPase E subunit family.</text>
</comment>
<dbReference type="InterPro" id="IPR002842">
    <property type="entry name" value="ATPase_V1_Esu"/>
</dbReference>
<dbReference type="OrthoDB" id="1749765at2"/>
<evidence type="ECO:0000256" key="4">
    <source>
        <dbReference type="HAMAP-Rule" id="MF_00311"/>
    </source>
</evidence>
<reference evidence="8" key="2">
    <citation type="submission" date="2016-10" db="EMBL/GenBank/DDBJ databases">
        <authorList>
            <person name="Varghese N."/>
            <person name="Submissions S."/>
        </authorList>
    </citation>
    <scope>NUCLEOTIDE SEQUENCE [LARGE SCALE GENOMIC DNA]</scope>
    <source>
        <strain evidence="8">DSM 5463</strain>
    </source>
</reference>
<dbReference type="GO" id="GO:0042777">
    <property type="term" value="P:proton motive force-driven plasma membrane ATP synthesis"/>
    <property type="evidence" value="ECO:0007669"/>
    <property type="project" value="UniProtKB-UniRule"/>
</dbReference>
<dbReference type="GO" id="GO:0046961">
    <property type="term" value="F:proton-transporting ATPase activity, rotational mechanism"/>
    <property type="evidence" value="ECO:0007669"/>
    <property type="project" value="InterPro"/>
</dbReference>
<dbReference type="SUPFAM" id="SSF160527">
    <property type="entry name" value="V-type ATPase subunit E-like"/>
    <property type="match status" value="1"/>
</dbReference>
<keyword evidence="2 4" id="KW-0813">Transport</keyword>
<keyword evidence="4" id="KW-0066">ATP synthesis</keyword>
<keyword evidence="4" id="KW-0375">Hydrogen ion transport</keyword>
<sequence>MAGIDSLKERLLNDAKLKASAIENEALSKAKSILDEATNKAERIVEEFKEKAEREGKEKKERIISKAKMECRDMILKAKQEMIDNIFKLVVDKINNMDLESYRSLFKTLILNSVETGDEEIVLSQKDKDKFNQSFLYEINRELIAKGKAGNLKLSSETLNLNSGFILRRNGLEINCTIESLIRNLRDELEVELAKLLF</sequence>
<proteinExistence type="inferred from homology"/>
<dbReference type="HAMAP" id="MF_00311">
    <property type="entry name" value="ATP_synth_E_arch"/>
    <property type="match status" value="1"/>
</dbReference>
<comment type="function">
    <text evidence="4">Produces ATP from ADP in the presence of a proton gradient across the membrane.</text>
</comment>
<accession>Q2EQR9</accession>
<evidence type="ECO:0000256" key="1">
    <source>
        <dbReference type="ARBA" id="ARBA00005901"/>
    </source>
</evidence>
<dbReference type="Gene3D" id="1.20.5.620">
    <property type="entry name" value="F1F0 ATP synthase subunit B, membrane domain"/>
    <property type="match status" value="1"/>
</dbReference>
<keyword evidence="8" id="KW-1185">Reference proteome</keyword>
<dbReference type="RefSeq" id="WP_103895843.1">
    <property type="nucleotide sequence ID" value="NZ_FNUK01000008.1"/>
</dbReference>
<name>Q2EQR9_9CLOT</name>
<evidence type="ECO:0000313" key="8">
    <source>
        <dbReference type="Proteomes" id="UP000242850"/>
    </source>
</evidence>
<dbReference type="EMBL" id="FNUK01000008">
    <property type="protein sequence ID" value="SEF72297.1"/>
    <property type="molecule type" value="Genomic_DNA"/>
</dbReference>
<evidence type="ECO:0000313" key="6">
    <source>
        <dbReference type="EMBL" id="ABD18896.1"/>
    </source>
</evidence>
<gene>
    <name evidence="6" type="primary">ntpE</name>
    <name evidence="4" type="synonym">atpE</name>
    <name evidence="7" type="ORF">SAMN05660865_00860</name>
</gene>
<dbReference type="SMR" id="Q2EQR9"/>